<protein>
    <submittedName>
        <fullName evidence="1">Uncharacterized protein</fullName>
    </submittedName>
</protein>
<evidence type="ECO:0000313" key="2">
    <source>
        <dbReference type="Proteomes" id="UP000023430"/>
    </source>
</evidence>
<proteinExistence type="predicted"/>
<reference evidence="1 2" key="1">
    <citation type="submission" date="2014-01" db="EMBL/GenBank/DDBJ databases">
        <title>Roseivivax isoporae LMG 25204 Genome Sequencing.</title>
        <authorList>
            <person name="Lai Q."/>
            <person name="Li G."/>
            <person name="Shao Z."/>
        </authorList>
    </citation>
    <scope>NUCLEOTIDE SEQUENCE [LARGE SCALE GENOMIC DNA]</scope>
    <source>
        <strain evidence="1 2">LMG 25204</strain>
    </source>
</reference>
<name>X7F419_9RHOB</name>
<comment type="caution">
    <text evidence="1">The sequence shown here is derived from an EMBL/GenBank/DDBJ whole genome shotgun (WGS) entry which is preliminary data.</text>
</comment>
<dbReference type="eggNOG" id="ENOG5032VTV">
    <property type="taxonomic scope" value="Bacteria"/>
</dbReference>
<evidence type="ECO:0000313" key="1">
    <source>
        <dbReference type="EMBL" id="ETX26851.1"/>
    </source>
</evidence>
<sequence>MALRLARKLAAERRLELGYGVAVTVAPFSFADFKQAEAAAMRVAEAHRPPQEAALVEAIDDEDLPPETMDSVRGLFAQHLVVILLARHGRGWEGVEAEDGTAAPFTTAAIGELLDLFPGIALTLARDLLAPFEALVSEGNASAPSQGTGTPAG</sequence>
<dbReference type="RefSeq" id="WP_043774709.1">
    <property type="nucleotide sequence ID" value="NZ_JAME01000051.1"/>
</dbReference>
<gene>
    <name evidence="1" type="ORF">RISW2_18825</name>
</gene>
<dbReference type="STRING" id="1449351.RISW2_18825"/>
<dbReference type="EMBL" id="JAME01000051">
    <property type="protein sequence ID" value="ETX26851.1"/>
    <property type="molecule type" value="Genomic_DNA"/>
</dbReference>
<dbReference type="Proteomes" id="UP000023430">
    <property type="component" value="Unassembled WGS sequence"/>
</dbReference>
<dbReference type="AlphaFoldDB" id="X7F419"/>
<organism evidence="1 2">
    <name type="scientific">Roseivivax isoporae LMG 25204</name>
    <dbReference type="NCBI Taxonomy" id="1449351"/>
    <lineage>
        <taxon>Bacteria</taxon>
        <taxon>Pseudomonadati</taxon>
        <taxon>Pseudomonadota</taxon>
        <taxon>Alphaproteobacteria</taxon>
        <taxon>Rhodobacterales</taxon>
        <taxon>Roseobacteraceae</taxon>
        <taxon>Roseivivax</taxon>
    </lineage>
</organism>
<keyword evidence="2" id="KW-1185">Reference proteome</keyword>
<accession>X7F419</accession>
<dbReference type="OrthoDB" id="7848268at2"/>